<evidence type="ECO:0000259" key="9">
    <source>
        <dbReference type="PROSITE" id="PS52029"/>
    </source>
</evidence>
<keyword evidence="2" id="KW-0808">Transferase</keyword>
<dbReference type="GO" id="GO:0005576">
    <property type="term" value="C:extracellular region"/>
    <property type="evidence" value="ECO:0007669"/>
    <property type="project" value="TreeGrafter"/>
</dbReference>
<dbReference type="CDD" id="cd16913">
    <property type="entry name" value="YkuD_like"/>
    <property type="match status" value="1"/>
</dbReference>
<dbReference type="GO" id="GO:0016740">
    <property type="term" value="F:transferase activity"/>
    <property type="evidence" value="ECO:0007669"/>
    <property type="project" value="UniProtKB-KW"/>
</dbReference>
<reference evidence="10" key="1">
    <citation type="journal article" date="2020" name="mSystems">
        <title>Genome- and Community-Level Interaction Insights into Carbon Utilization and Element Cycling Functions of Hydrothermarchaeota in Hydrothermal Sediment.</title>
        <authorList>
            <person name="Zhou Z."/>
            <person name="Liu Y."/>
            <person name="Xu W."/>
            <person name="Pan J."/>
            <person name="Luo Z.H."/>
            <person name="Li M."/>
        </authorList>
    </citation>
    <scope>NUCLEOTIDE SEQUENCE [LARGE SCALE GENOMIC DNA]</scope>
    <source>
        <strain evidence="10">SpSt-556</strain>
    </source>
</reference>
<dbReference type="Gene3D" id="3.10.350.10">
    <property type="entry name" value="LysM domain"/>
    <property type="match status" value="1"/>
</dbReference>
<evidence type="ECO:0000256" key="3">
    <source>
        <dbReference type="ARBA" id="ARBA00022960"/>
    </source>
</evidence>
<keyword evidence="3 6" id="KW-0133">Cell shape</keyword>
<feature type="domain" description="LysM" evidence="8">
    <location>
        <begin position="324"/>
        <end position="368"/>
    </location>
</feature>
<dbReference type="PANTHER" id="PTHR30582:SF2">
    <property type="entry name" value="L,D-TRANSPEPTIDASE YCIB-RELATED"/>
    <property type="match status" value="1"/>
</dbReference>
<proteinExistence type="predicted"/>
<dbReference type="SUPFAM" id="SSF141523">
    <property type="entry name" value="L,D-transpeptidase catalytic domain-like"/>
    <property type="match status" value="1"/>
</dbReference>
<dbReference type="GO" id="GO:0071972">
    <property type="term" value="F:peptidoglycan L,D-transpeptidase activity"/>
    <property type="evidence" value="ECO:0007669"/>
    <property type="project" value="TreeGrafter"/>
</dbReference>
<dbReference type="GO" id="GO:0018104">
    <property type="term" value="P:peptidoglycan-protein cross-linking"/>
    <property type="evidence" value="ECO:0007669"/>
    <property type="project" value="TreeGrafter"/>
</dbReference>
<dbReference type="SMART" id="SM00257">
    <property type="entry name" value="LysM"/>
    <property type="match status" value="1"/>
</dbReference>
<gene>
    <name evidence="10" type="ORF">ENT17_03475</name>
</gene>
<accession>A0A7C4KYW9</accession>
<dbReference type="SUPFAM" id="SSF54106">
    <property type="entry name" value="LysM domain"/>
    <property type="match status" value="1"/>
</dbReference>
<feature type="domain" description="L,D-TPase catalytic" evidence="9">
    <location>
        <begin position="383"/>
        <end position="506"/>
    </location>
</feature>
<dbReference type="InterPro" id="IPR038063">
    <property type="entry name" value="Transpep_catalytic_dom"/>
</dbReference>
<dbReference type="Gene3D" id="2.40.440.10">
    <property type="entry name" value="L,D-transpeptidase catalytic domain-like"/>
    <property type="match status" value="1"/>
</dbReference>
<protein>
    <submittedName>
        <fullName evidence="10">LysM peptidoglycan-binding domain-containing protein</fullName>
    </submittedName>
</protein>
<keyword evidence="7" id="KW-0812">Transmembrane</keyword>
<evidence type="ECO:0000256" key="2">
    <source>
        <dbReference type="ARBA" id="ARBA00022679"/>
    </source>
</evidence>
<dbReference type="CDD" id="cd00118">
    <property type="entry name" value="LysM"/>
    <property type="match status" value="1"/>
</dbReference>
<dbReference type="EMBL" id="DSXR01000041">
    <property type="protein sequence ID" value="HGS86660.1"/>
    <property type="molecule type" value="Genomic_DNA"/>
</dbReference>
<evidence type="ECO:0000259" key="8">
    <source>
        <dbReference type="PROSITE" id="PS51782"/>
    </source>
</evidence>
<dbReference type="InterPro" id="IPR036779">
    <property type="entry name" value="LysM_dom_sf"/>
</dbReference>
<dbReference type="PANTHER" id="PTHR30582">
    <property type="entry name" value="L,D-TRANSPEPTIDASE"/>
    <property type="match status" value="1"/>
</dbReference>
<dbReference type="GO" id="GO:0071555">
    <property type="term" value="P:cell wall organization"/>
    <property type="evidence" value="ECO:0007669"/>
    <property type="project" value="UniProtKB-UniRule"/>
</dbReference>
<feature type="transmembrane region" description="Helical" evidence="7">
    <location>
        <begin position="17"/>
        <end position="42"/>
    </location>
</feature>
<comment type="pathway">
    <text evidence="1 6">Cell wall biogenesis; peptidoglycan biosynthesis.</text>
</comment>
<dbReference type="InterPro" id="IPR018392">
    <property type="entry name" value="LysM"/>
</dbReference>
<evidence type="ECO:0000313" key="10">
    <source>
        <dbReference type="EMBL" id="HGS86660.1"/>
    </source>
</evidence>
<dbReference type="InterPro" id="IPR050979">
    <property type="entry name" value="LD-transpeptidase"/>
</dbReference>
<keyword evidence="7" id="KW-1133">Transmembrane helix</keyword>
<comment type="caution">
    <text evidence="10">The sequence shown here is derived from an EMBL/GenBank/DDBJ whole genome shotgun (WGS) entry which is preliminary data.</text>
</comment>
<evidence type="ECO:0000256" key="4">
    <source>
        <dbReference type="ARBA" id="ARBA00022984"/>
    </source>
</evidence>
<keyword evidence="4 6" id="KW-0573">Peptidoglycan synthesis</keyword>
<evidence type="ECO:0000256" key="7">
    <source>
        <dbReference type="SAM" id="Phobius"/>
    </source>
</evidence>
<dbReference type="InterPro" id="IPR005490">
    <property type="entry name" value="LD_TPept_cat_dom"/>
</dbReference>
<dbReference type="Pfam" id="PF01476">
    <property type="entry name" value="LysM"/>
    <property type="match status" value="1"/>
</dbReference>
<feature type="active site" description="Nucleophile" evidence="6">
    <location>
        <position position="482"/>
    </location>
</feature>
<dbReference type="PROSITE" id="PS52029">
    <property type="entry name" value="LD_TPASE"/>
    <property type="match status" value="1"/>
</dbReference>
<evidence type="ECO:0000256" key="6">
    <source>
        <dbReference type="PROSITE-ProRule" id="PRU01373"/>
    </source>
</evidence>
<name>A0A7C4KYW9_9CHLR</name>
<dbReference type="UniPathway" id="UPA00219"/>
<dbReference type="GO" id="GO:0008360">
    <property type="term" value="P:regulation of cell shape"/>
    <property type="evidence" value="ECO:0007669"/>
    <property type="project" value="UniProtKB-UniRule"/>
</dbReference>
<evidence type="ECO:0000256" key="5">
    <source>
        <dbReference type="ARBA" id="ARBA00023316"/>
    </source>
</evidence>
<keyword evidence="5 6" id="KW-0961">Cell wall biogenesis/degradation</keyword>
<keyword evidence="7" id="KW-0472">Membrane</keyword>
<feature type="active site" description="Proton donor/acceptor" evidence="6">
    <location>
        <position position="458"/>
    </location>
</feature>
<evidence type="ECO:0000256" key="1">
    <source>
        <dbReference type="ARBA" id="ARBA00004752"/>
    </source>
</evidence>
<dbReference type="AlphaFoldDB" id="A0A7C4KYW9"/>
<dbReference type="Pfam" id="PF03734">
    <property type="entry name" value="YkuD"/>
    <property type="match status" value="1"/>
</dbReference>
<organism evidence="10">
    <name type="scientific">Bellilinea caldifistulae</name>
    <dbReference type="NCBI Taxonomy" id="360411"/>
    <lineage>
        <taxon>Bacteria</taxon>
        <taxon>Bacillati</taxon>
        <taxon>Chloroflexota</taxon>
        <taxon>Anaerolineae</taxon>
        <taxon>Anaerolineales</taxon>
        <taxon>Anaerolineaceae</taxon>
        <taxon>Bellilinea</taxon>
    </lineage>
</organism>
<dbReference type="PROSITE" id="PS51782">
    <property type="entry name" value="LYSM"/>
    <property type="match status" value="1"/>
</dbReference>
<sequence>MNIAERSTSSIAPIPRWLVAGLTAAVLILLGGWLLAGVYVYYRFAGPVAPRVMVGDTPVGGLSDAQAAERVDQRWNRERVLLVTDGERYWQAQPLDFGLWVDPAATARQAYRVGRGERRFQELWQVIFDRQPLEIRPQVVFSPTIAVERLRNWRGLVEYAPEPPQLSYAGGEWCAVPGAAGIALDVEATVRLMEQNAEVILRSGVLTLVTRRLPSPTADLEARLPSLVEQLNRPLRVEGYDPILDRSEVWDVPPELLAEWVRLDWESGEPRLRLDEIGFPAYLEGLQNRLTDGRSVWLPPDPYNLSERWVSGTPYTVILRHPPTTYTVQPGDTLLSISYRVQIPAWMILRANPRLNPDVLPTGSALTIPSRSDLLPLPVVIGKRILISISAQRMTVVENGQPIREFVISTGIDRSPTQPGVFQVQTHVAEAYASVWDLTMPYFLGIYEAWPGFMNGIHGLPTLSSGRRLWAGNLGRPVSYGCIILDLPAAEWLYDWAQNGVVVEIRE</sequence>